<reference evidence="1 2" key="1">
    <citation type="journal article" date="2015" name="Int. J. Syst. Evol. Microbiol.">
        <title>Youhaiella tibetensis gen. nov., sp. nov., isolated from subsurface sediment.</title>
        <authorList>
            <person name="Wang Y.X."/>
            <person name="Huang F.Q."/>
            <person name="Nogi Y."/>
            <person name="Pang S.J."/>
            <person name="Wang P.K."/>
            <person name="Lv J."/>
        </authorList>
    </citation>
    <scope>NUCLEOTIDE SEQUENCE [LARGE SCALE GENOMIC DNA]</scope>
    <source>
        <strain evidence="2">fig4</strain>
    </source>
</reference>
<protein>
    <submittedName>
        <fullName evidence="1">YeeE/YedE family protein</fullName>
    </submittedName>
</protein>
<sequence>MTRVLTAAFIGLIFGTGIALSGMINPAKVLNFFDLAGAWDPSLAFVMAGALVVTALGYRFVLKRSRPALDTRFHLPAKRRLDVPLVAGSAAFGIGWGMTGFCPGGAIPALGLGESSAWLFVASMAVGIAAARLVRNALVARVPQTA</sequence>
<dbReference type="InterPro" id="IPR046513">
    <property type="entry name" value="DUF6691"/>
</dbReference>
<dbReference type="OrthoDB" id="9790409at2"/>
<dbReference type="RefSeq" id="WP_147655375.1">
    <property type="nucleotide sequence ID" value="NZ_BMFM01000001.1"/>
</dbReference>
<name>A0A5B9DKF3_9HYPH</name>
<keyword evidence="2" id="KW-1185">Reference proteome</keyword>
<dbReference type="KEGG" id="yti:FNA67_05825"/>
<dbReference type="Pfam" id="PF20398">
    <property type="entry name" value="DUF6691"/>
    <property type="match status" value="1"/>
</dbReference>
<organism evidence="1 2">
    <name type="scientific">Paradevosia tibetensis</name>
    <dbReference type="NCBI Taxonomy" id="1447062"/>
    <lineage>
        <taxon>Bacteria</taxon>
        <taxon>Pseudomonadati</taxon>
        <taxon>Pseudomonadota</taxon>
        <taxon>Alphaproteobacteria</taxon>
        <taxon>Hyphomicrobiales</taxon>
        <taxon>Devosiaceae</taxon>
        <taxon>Paradevosia</taxon>
    </lineage>
</organism>
<dbReference type="Proteomes" id="UP000321062">
    <property type="component" value="Chromosome"/>
</dbReference>
<evidence type="ECO:0000313" key="2">
    <source>
        <dbReference type="Proteomes" id="UP000321062"/>
    </source>
</evidence>
<evidence type="ECO:0000313" key="1">
    <source>
        <dbReference type="EMBL" id="QEE19720.1"/>
    </source>
</evidence>
<dbReference type="EMBL" id="CP041690">
    <property type="protein sequence ID" value="QEE19720.1"/>
    <property type="molecule type" value="Genomic_DNA"/>
</dbReference>
<proteinExistence type="predicted"/>
<dbReference type="AlphaFoldDB" id="A0A5B9DKF3"/>
<accession>A0A5B9DKF3</accession>
<gene>
    <name evidence="1" type="ORF">FNA67_05825</name>
</gene>